<name>A0A371CJB4_9APHY</name>
<reference evidence="1 2" key="1">
    <citation type="journal article" date="2018" name="Biotechnol. Biofuels">
        <title>Integrative visual omics of the white-rot fungus Polyporus brumalis exposes the biotechnological potential of its oxidative enzymes for delignifying raw plant biomass.</title>
        <authorList>
            <person name="Miyauchi S."/>
            <person name="Rancon A."/>
            <person name="Drula E."/>
            <person name="Hage H."/>
            <person name="Chaduli D."/>
            <person name="Favel A."/>
            <person name="Grisel S."/>
            <person name="Henrissat B."/>
            <person name="Herpoel-Gimbert I."/>
            <person name="Ruiz-Duenas F.J."/>
            <person name="Chevret D."/>
            <person name="Hainaut M."/>
            <person name="Lin J."/>
            <person name="Wang M."/>
            <person name="Pangilinan J."/>
            <person name="Lipzen A."/>
            <person name="Lesage-Meessen L."/>
            <person name="Navarro D."/>
            <person name="Riley R."/>
            <person name="Grigoriev I.V."/>
            <person name="Zhou S."/>
            <person name="Raouche S."/>
            <person name="Rosso M.N."/>
        </authorList>
    </citation>
    <scope>NUCLEOTIDE SEQUENCE [LARGE SCALE GENOMIC DNA]</scope>
    <source>
        <strain evidence="1 2">BRFM 1820</strain>
    </source>
</reference>
<protein>
    <submittedName>
        <fullName evidence="1">Uncharacterized protein</fullName>
    </submittedName>
</protein>
<keyword evidence="2" id="KW-1185">Reference proteome</keyword>
<feature type="non-terminal residue" evidence="1">
    <location>
        <position position="101"/>
    </location>
</feature>
<proteinExistence type="predicted"/>
<evidence type="ECO:0000313" key="1">
    <source>
        <dbReference type="EMBL" id="RDX40360.1"/>
    </source>
</evidence>
<dbReference type="Pfam" id="PF18759">
    <property type="entry name" value="Plavaka"/>
    <property type="match status" value="1"/>
</dbReference>
<dbReference type="Proteomes" id="UP000256964">
    <property type="component" value="Unassembled WGS sequence"/>
</dbReference>
<dbReference type="EMBL" id="KZ857561">
    <property type="protein sequence ID" value="RDX40360.1"/>
    <property type="molecule type" value="Genomic_DNA"/>
</dbReference>
<sequence length="101" mass="11297">IVTSSDKTQLTRIGSKTTYPVYITIGNLPKDKRRKPPGHGQILLAYIPTTRLEHIHPYALRPLKKADIEGITIARGDGVRFRGHPIFAVHIGDYLEQILAT</sequence>
<gene>
    <name evidence="1" type="ORF">OH76DRAFT_1330516</name>
</gene>
<evidence type="ECO:0000313" key="2">
    <source>
        <dbReference type="Proteomes" id="UP000256964"/>
    </source>
</evidence>
<accession>A0A371CJB4</accession>
<organism evidence="1 2">
    <name type="scientific">Lentinus brumalis</name>
    <dbReference type="NCBI Taxonomy" id="2498619"/>
    <lineage>
        <taxon>Eukaryota</taxon>
        <taxon>Fungi</taxon>
        <taxon>Dikarya</taxon>
        <taxon>Basidiomycota</taxon>
        <taxon>Agaricomycotina</taxon>
        <taxon>Agaricomycetes</taxon>
        <taxon>Polyporales</taxon>
        <taxon>Polyporaceae</taxon>
        <taxon>Lentinus</taxon>
    </lineage>
</organism>
<dbReference type="OrthoDB" id="2803802at2759"/>
<feature type="non-terminal residue" evidence="1">
    <location>
        <position position="1"/>
    </location>
</feature>
<dbReference type="InterPro" id="IPR041078">
    <property type="entry name" value="Plavaka"/>
</dbReference>
<dbReference type="AlphaFoldDB" id="A0A371CJB4"/>